<accession>A0A423T8M2</accession>
<reference evidence="2 3" key="2">
    <citation type="submission" date="2019-01" db="EMBL/GenBank/DDBJ databases">
        <title>The decoding of complex shrimp genome reveals the adaptation for benthos swimmer, frequently molting mechanism and breeding impact on genome.</title>
        <authorList>
            <person name="Sun Y."/>
            <person name="Gao Y."/>
            <person name="Yu Y."/>
        </authorList>
    </citation>
    <scope>NUCLEOTIDE SEQUENCE [LARGE SCALE GENOMIC DNA]</scope>
    <source>
        <tissue evidence="2">Muscle</tissue>
    </source>
</reference>
<comment type="caution">
    <text evidence="2">The sequence shown here is derived from an EMBL/GenBank/DDBJ whole genome shotgun (WGS) entry which is preliminary data.</text>
</comment>
<proteinExistence type="predicted"/>
<organism evidence="2 3">
    <name type="scientific">Penaeus vannamei</name>
    <name type="common">Whiteleg shrimp</name>
    <name type="synonym">Litopenaeus vannamei</name>
    <dbReference type="NCBI Taxonomy" id="6689"/>
    <lineage>
        <taxon>Eukaryota</taxon>
        <taxon>Metazoa</taxon>
        <taxon>Ecdysozoa</taxon>
        <taxon>Arthropoda</taxon>
        <taxon>Crustacea</taxon>
        <taxon>Multicrustacea</taxon>
        <taxon>Malacostraca</taxon>
        <taxon>Eumalacostraca</taxon>
        <taxon>Eucarida</taxon>
        <taxon>Decapoda</taxon>
        <taxon>Dendrobranchiata</taxon>
        <taxon>Penaeoidea</taxon>
        <taxon>Penaeidae</taxon>
        <taxon>Penaeus</taxon>
    </lineage>
</organism>
<gene>
    <name evidence="2" type="ORF">C7M84_008817</name>
</gene>
<evidence type="ECO:0000313" key="2">
    <source>
        <dbReference type="EMBL" id="ROT72772.1"/>
    </source>
</evidence>
<reference evidence="2 3" key="1">
    <citation type="submission" date="2018-04" db="EMBL/GenBank/DDBJ databases">
        <authorList>
            <person name="Zhang X."/>
            <person name="Yuan J."/>
            <person name="Li F."/>
            <person name="Xiang J."/>
        </authorList>
    </citation>
    <scope>NUCLEOTIDE SEQUENCE [LARGE SCALE GENOMIC DNA]</scope>
    <source>
        <tissue evidence="2">Muscle</tissue>
    </source>
</reference>
<evidence type="ECO:0000313" key="3">
    <source>
        <dbReference type="Proteomes" id="UP000283509"/>
    </source>
</evidence>
<dbReference type="Proteomes" id="UP000283509">
    <property type="component" value="Unassembled WGS sequence"/>
</dbReference>
<dbReference type="AlphaFoldDB" id="A0A423T8M2"/>
<keyword evidence="1" id="KW-0812">Transmembrane</keyword>
<keyword evidence="1" id="KW-0472">Membrane</keyword>
<dbReference type="EMBL" id="QCYY01002113">
    <property type="protein sequence ID" value="ROT72772.1"/>
    <property type="molecule type" value="Genomic_DNA"/>
</dbReference>
<feature type="transmembrane region" description="Helical" evidence="1">
    <location>
        <begin position="180"/>
        <end position="199"/>
    </location>
</feature>
<keyword evidence="3" id="KW-1185">Reference proteome</keyword>
<evidence type="ECO:0000256" key="1">
    <source>
        <dbReference type="SAM" id="Phobius"/>
    </source>
</evidence>
<protein>
    <submittedName>
        <fullName evidence="2">Sarcoplasmic calcium-binding protein</fullName>
    </submittedName>
</protein>
<sequence length="209" mass="23402">MPDTTSHSQDGEVSVEEFKQAVQTHCKGKKYDAFPSAFKIFICNQFKTIDATRKQVRGRTEARGQAWQNRCEGDTTGESVEVTNAKSGYRRAKCSRSWAVQYCENHSGCLPLGLPWRGAGTKSKARRWASLSASLLRGKRGVAAEAESVGRTHCLRMRFEAFVFAFASMSGWLRPSAFCIFHTPFLCVYLSSFSAFLFLRPIPFRSSSV</sequence>
<name>A0A423T8M2_PENVA</name>
<keyword evidence="1" id="KW-1133">Transmembrane helix</keyword>